<protein>
    <recommendedName>
        <fullName evidence="2">S1 motif domain-containing protein</fullName>
    </recommendedName>
</protein>
<proteinExistence type="predicted"/>
<dbReference type="EMBL" id="MN740328">
    <property type="protein sequence ID" value="QHU00591.1"/>
    <property type="molecule type" value="Genomic_DNA"/>
</dbReference>
<organism evidence="1">
    <name type="scientific">viral metagenome</name>
    <dbReference type="NCBI Taxonomy" id="1070528"/>
    <lineage>
        <taxon>unclassified sequences</taxon>
        <taxon>metagenomes</taxon>
        <taxon>organismal metagenomes</taxon>
    </lineage>
</organism>
<evidence type="ECO:0008006" key="2">
    <source>
        <dbReference type="Google" id="ProtNLM"/>
    </source>
</evidence>
<evidence type="ECO:0000313" key="1">
    <source>
        <dbReference type="EMBL" id="QHU00591.1"/>
    </source>
</evidence>
<sequence>MSDKSWYNTKLITDDVVMFTAGSVDEYGYSILLDEYGNKEAFLPFTMLSTRKIKKNPASFLKPQSKHCGVVNEISDSNIIVSLKDISKSQKKNHSKLYNLNNKLFSLCRRLSHFKYTEENWHNVFKISLENYQQRLDELDDTVHPYNIIINRIMIEETKNLLPSDYMNVLYNNHSILFGIKPYVANATIMLITFSSTGNEVIKNEISRVQRDINSNERLYTDQELYDQQDRFNINIVPIALPNVTVTVTAYKADYCLSIQSKLLRLLKDGVCDIIRLIK</sequence>
<reference evidence="1" key="1">
    <citation type="journal article" date="2020" name="Nature">
        <title>Giant virus diversity and host interactions through global metagenomics.</title>
        <authorList>
            <person name="Schulz F."/>
            <person name="Roux S."/>
            <person name="Paez-Espino D."/>
            <person name="Jungbluth S."/>
            <person name="Walsh D.A."/>
            <person name="Denef V.J."/>
            <person name="McMahon K.D."/>
            <person name="Konstantinidis K.T."/>
            <person name="Eloe-Fadrosh E.A."/>
            <person name="Kyrpides N.C."/>
            <person name="Woyke T."/>
        </authorList>
    </citation>
    <scope>NUCLEOTIDE SEQUENCE</scope>
    <source>
        <strain evidence="1">GVMAG-M-3300025860-20</strain>
    </source>
</reference>
<accession>A0A6C0J769</accession>
<dbReference type="Gene3D" id="2.40.50.140">
    <property type="entry name" value="Nucleic acid-binding proteins"/>
    <property type="match status" value="1"/>
</dbReference>
<name>A0A6C0J769_9ZZZZ</name>
<dbReference type="AlphaFoldDB" id="A0A6C0J769"/>
<dbReference type="InterPro" id="IPR012340">
    <property type="entry name" value="NA-bd_OB-fold"/>
</dbReference>